<dbReference type="Pfam" id="PF11051">
    <property type="entry name" value="Mannosyl_trans3"/>
    <property type="match status" value="3"/>
</dbReference>
<dbReference type="InterPro" id="IPR022751">
    <property type="entry name" value="Alpha_mannosyltransferase"/>
</dbReference>
<evidence type="ECO:0000256" key="6">
    <source>
        <dbReference type="ARBA" id="ARBA00022968"/>
    </source>
</evidence>
<evidence type="ECO:0000256" key="1">
    <source>
        <dbReference type="ARBA" id="ARBA00004394"/>
    </source>
</evidence>
<dbReference type="EMBL" id="AOFI03001360">
    <property type="protein sequence ID" value="KAF4314796.1"/>
    <property type="molecule type" value="Genomic_DNA"/>
</dbReference>
<comment type="similarity">
    <text evidence="3">Belongs to the MNN1/MNT family.</text>
</comment>
<reference evidence="11" key="2">
    <citation type="submission" date="2020-02" db="EMBL/GenBank/DDBJ databases">
        <authorList>
            <person name="Studholme D.J."/>
        </authorList>
    </citation>
    <scope>NUCLEOTIDE SEQUENCE</scope>
    <source>
        <strain evidence="11">00238/432</strain>
    </source>
</reference>
<keyword evidence="8" id="KW-0333">Golgi apparatus</keyword>
<evidence type="ECO:0000256" key="4">
    <source>
        <dbReference type="ARBA" id="ARBA00022679"/>
    </source>
</evidence>
<dbReference type="PANTHER" id="PTHR31646">
    <property type="entry name" value="ALPHA-1,2-MANNOSYLTRANSFERASE MNN2"/>
    <property type="match status" value="1"/>
</dbReference>
<accession>A0A8J4W7U9</accession>
<evidence type="ECO:0000313" key="11">
    <source>
        <dbReference type="EMBL" id="KAF4314796.1"/>
    </source>
</evidence>
<keyword evidence="7" id="KW-1133">Transmembrane helix</keyword>
<evidence type="ECO:0000256" key="5">
    <source>
        <dbReference type="ARBA" id="ARBA00022692"/>
    </source>
</evidence>
<dbReference type="GO" id="GO:0046354">
    <property type="term" value="P:mannan biosynthetic process"/>
    <property type="evidence" value="ECO:0007669"/>
    <property type="project" value="TreeGrafter"/>
</dbReference>
<keyword evidence="9" id="KW-0472">Membrane</keyword>
<organism evidence="11 12">
    <name type="scientific">Phytophthora kernoviae 00238/432</name>
    <dbReference type="NCBI Taxonomy" id="1284355"/>
    <lineage>
        <taxon>Eukaryota</taxon>
        <taxon>Sar</taxon>
        <taxon>Stramenopiles</taxon>
        <taxon>Oomycota</taxon>
        <taxon>Peronosporomycetes</taxon>
        <taxon>Peronosporales</taxon>
        <taxon>Peronosporaceae</taxon>
        <taxon>Phytophthora</taxon>
    </lineage>
</organism>
<evidence type="ECO:0000256" key="7">
    <source>
        <dbReference type="ARBA" id="ARBA00022989"/>
    </source>
</evidence>
<proteinExistence type="inferred from homology"/>
<evidence type="ECO:0000256" key="2">
    <source>
        <dbReference type="ARBA" id="ARBA00004606"/>
    </source>
</evidence>
<reference evidence="11" key="1">
    <citation type="journal article" date="2015" name="Genom Data">
        <title>Draft genome sequences of Phytophthora kernoviae and Phytophthora ramorum lineage EU2 from Scotland.</title>
        <authorList>
            <person name="Sambles C."/>
            <person name="Schlenzig A."/>
            <person name="O'Neill P."/>
            <person name="Grant M."/>
            <person name="Studholme D.J."/>
        </authorList>
    </citation>
    <scope>NUCLEOTIDE SEQUENCE</scope>
    <source>
        <strain evidence="11">00238/432</strain>
    </source>
</reference>
<keyword evidence="6" id="KW-0735">Signal-anchor</keyword>
<dbReference type="Gene3D" id="3.90.550.10">
    <property type="entry name" value="Spore Coat Polysaccharide Biosynthesis Protein SpsA, Chain A"/>
    <property type="match status" value="1"/>
</dbReference>
<dbReference type="GO" id="GO:0000026">
    <property type="term" value="F:alpha-1,2-mannosyltransferase activity"/>
    <property type="evidence" value="ECO:0007669"/>
    <property type="project" value="TreeGrafter"/>
</dbReference>
<sequence>MVVYPKLLASAYATIRVLRSVLQCRLPIEIWFHVDEIGADYALLAPLQQLAISVGGISFHQMYNPRARGFLSKVFAIYNSFFDRVLFLDADNVPVRNPRFLFDSPEFEANGAVFWPDFWHPRRTLFNLHAKSMLWELLDMPFVDAFEQESGQLLVDRTRHAAPLELVYFYAFHEPNFFEKLALVYGDKDLFPTADCNPDGPRELENDRPCDRRVEDGVAGYCEIEDIQSGERFRVMRRTCSTGKKGAKFLCSDAPDFANFQVQGRQVVELALTPGFTLPNVRDAAGEKRDGIVMVVYPSLLASAYATIRALRDVLNCQLPVEIWFRADELQRVPGALGPLRELADADTTGGITFREINDRRALRFAAKIYAIYNSNFDRVLFLDADNVPVRDPAFLFKSSEFVKTGAVFWPDFWHPGHTIFHIMGDSLLWQLLDMPYVQMFEQESGQLLIDRRRHAAPMELVNFYSFHSPNHFEQLKLVYGDKDLFRYAWIKLDVPFYMVQVPPAVAGKVVNESFCGMTMVQHDAEGNVLFLHRNSNKLTGKVKRQEIHYKFEARKQARLKRLEQGLPGLPDKEEVQAELRILHQTPPPTLEAPEPDNLPDPAMWTHLLSLRNTSHRSDYRIRSYSAEPDFPKWQRCYGERNVNESEHFYTQDFADLSFSGLETHLRRFAMVGAQKLEVHQAST</sequence>
<evidence type="ECO:0000313" key="12">
    <source>
        <dbReference type="Proteomes" id="UP000702964"/>
    </source>
</evidence>
<dbReference type="SUPFAM" id="SSF53448">
    <property type="entry name" value="Nucleotide-diphospho-sugar transferases"/>
    <property type="match status" value="2"/>
</dbReference>
<evidence type="ECO:0000256" key="3">
    <source>
        <dbReference type="ARBA" id="ARBA00009105"/>
    </source>
</evidence>
<dbReference type="InterPro" id="IPR029044">
    <property type="entry name" value="Nucleotide-diphossugar_trans"/>
</dbReference>
<name>A0A8J4W7U9_9STRA</name>
<dbReference type="AlphaFoldDB" id="A0A8J4W7U9"/>
<evidence type="ECO:0000256" key="8">
    <source>
        <dbReference type="ARBA" id="ARBA00023034"/>
    </source>
</evidence>
<evidence type="ECO:0000256" key="9">
    <source>
        <dbReference type="ARBA" id="ARBA00023136"/>
    </source>
</evidence>
<gene>
    <name evidence="11" type="ORF">G195_011562</name>
</gene>
<dbReference type="GO" id="GO:0000139">
    <property type="term" value="C:Golgi membrane"/>
    <property type="evidence" value="ECO:0007669"/>
    <property type="project" value="UniProtKB-SubCell"/>
</dbReference>
<comment type="subcellular location">
    <subcellularLocation>
        <location evidence="10">Endomembrane system</location>
        <topology evidence="10">Single-pass membrane protein</topology>
    </subcellularLocation>
    <subcellularLocation>
        <location evidence="1">Golgi apparatus membrane</location>
    </subcellularLocation>
    <subcellularLocation>
        <location evidence="2">Membrane</location>
        <topology evidence="2">Single-pass type II membrane protein</topology>
    </subcellularLocation>
</comment>
<evidence type="ECO:0000256" key="10">
    <source>
        <dbReference type="ARBA" id="ARBA00037847"/>
    </source>
</evidence>
<keyword evidence="4" id="KW-0808">Transferase</keyword>
<protein>
    <recommendedName>
        <fullName evidence="13">Nucleotide-diphospho-sugar transferase domain-containing protein</fullName>
    </recommendedName>
</protein>
<keyword evidence="5" id="KW-0812">Transmembrane</keyword>
<dbReference type="PANTHER" id="PTHR31646:SF1">
    <property type="entry name" value="ALPHA-1,2-MANNOSYLTRANSFERASE MNN2"/>
    <property type="match status" value="1"/>
</dbReference>
<comment type="caution">
    <text evidence="11">The sequence shown here is derived from an EMBL/GenBank/DDBJ whole genome shotgun (WGS) entry which is preliminary data.</text>
</comment>
<evidence type="ECO:0008006" key="13">
    <source>
        <dbReference type="Google" id="ProtNLM"/>
    </source>
</evidence>
<dbReference type="Proteomes" id="UP000702964">
    <property type="component" value="Unassembled WGS sequence"/>
</dbReference>